<keyword evidence="2" id="KW-1185">Reference proteome</keyword>
<dbReference type="AlphaFoldDB" id="A0A8J6H2A9"/>
<gene>
    <name evidence="1" type="ORF">GEV33_012316</name>
</gene>
<dbReference type="EMBL" id="JABDTM020027466">
    <property type="protein sequence ID" value="KAH0810475.1"/>
    <property type="molecule type" value="Genomic_DNA"/>
</dbReference>
<name>A0A8J6H2A9_TENMO</name>
<reference evidence="1" key="2">
    <citation type="submission" date="2021-08" db="EMBL/GenBank/DDBJ databases">
        <authorList>
            <person name="Eriksson T."/>
        </authorList>
    </citation>
    <scope>NUCLEOTIDE SEQUENCE</scope>
    <source>
        <strain evidence="1">Stoneville</strain>
        <tissue evidence="1">Whole head</tissue>
    </source>
</reference>
<comment type="caution">
    <text evidence="1">The sequence shown here is derived from an EMBL/GenBank/DDBJ whole genome shotgun (WGS) entry which is preliminary data.</text>
</comment>
<accession>A0A8J6H2A9</accession>
<reference evidence="1" key="1">
    <citation type="journal article" date="2020" name="J Insects Food Feed">
        <title>The yellow mealworm (Tenebrio molitor) genome: a resource for the emerging insects as food and feed industry.</title>
        <authorList>
            <person name="Eriksson T."/>
            <person name="Andere A."/>
            <person name="Kelstrup H."/>
            <person name="Emery V."/>
            <person name="Picard C."/>
        </authorList>
    </citation>
    <scope>NUCLEOTIDE SEQUENCE</scope>
    <source>
        <strain evidence="1">Stoneville</strain>
        <tissue evidence="1">Whole head</tissue>
    </source>
</reference>
<dbReference type="Proteomes" id="UP000719412">
    <property type="component" value="Unassembled WGS sequence"/>
</dbReference>
<evidence type="ECO:0000313" key="1">
    <source>
        <dbReference type="EMBL" id="KAH0810475.1"/>
    </source>
</evidence>
<evidence type="ECO:0000313" key="2">
    <source>
        <dbReference type="Proteomes" id="UP000719412"/>
    </source>
</evidence>
<sequence length="142" mass="15226">MAYETPIRALEESLPWARQGHCGFGSWNRRAVQGTSTRVTAAGDTVTRCVGNWVIAGLGNLGYDVSTTHALKPLADVDLMVRPGRVTAEVVIKKEMKSVVEKGIAHRLPKDGWFCGYLQGSPLGAVTAALTTDSDCDAITTH</sequence>
<organism evidence="1 2">
    <name type="scientific">Tenebrio molitor</name>
    <name type="common">Yellow mealworm beetle</name>
    <dbReference type="NCBI Taxonomy" id="7067"/>
    <lineage>
        <taxon>Eukaryota</taxon>
        <taxon>Metazoa</taxon>
        <taxon>Ecdysozoa</taxon>
        <taxon>Arthropoda</taxon>
        <taxon>Hexapoda</taxon>
        <taxon>Insecta</taxon>
        <taxon>Pterygota</taxon>
        <taxon>Neoptera</taxon>
        <taxon>Endopterygota</taxon>
        <taxon>Coleoptera</taxon>
        <taxon>Polyphaga</taxon>
        <taxon>Cucujiformia</taxon>
        <taxon>Tenebrionidae</taxon>
        <taxon>Tenebrio</taxon>
    </lineage>
</organism>
<proteinExistence type="predicted"/>
<protein>
    <submittedName>
        <fullName evidence="1">Uncharacterized protein</fullName>
    </submittedName>
</protein>